<dbReference type="Proteomes" id="UP001172386">
    <property type="component" value="Unassembled WGS sequence"/>
</dbReference>
<comment type="caution">
    <text evidence="1">The sequence shown here is derived from an EMBL/GenBank/DDBJ whole genome shotgun (WGS) entry which is preliminary data.</text>
</comment>
<evidence type="ECO:0000313" key="1">
    <source>
        <dbReference type="EMBL" id="KAJ9662728.1"/>
    </source>
</evidence>
<keyword evidence="2" id="KW-1185">Reference proteome</keyword>
<protein>
    <submittedName>
        <fullName evidence="1">Uncharacterized protein</fullName>
    </submittedName>
</protein>
<sequence length="251" mass="27338">MSSSSNQAFYDISLVDGYNLPMGIIFKPGNNSKLMDIPPNLTNLICIGTATYLQPSGDAPDTAFGSNSTYPIPLEQSISTQAVLKWCPWPLQLNPPQKPGDGVYPYPDDNIARPPFNPCLSACAKWNQDQYCCSGSYASPTKCKPSYYSLQAKKVCPDSYSFAFDDQTSTFVIPEGGGFEVVFCPSGRSSNILATFGNQIREVARTGVVTPEIENLAQNKTCIAQKSDAMLNEPQASLIALIVVLVWACFW</sequence>
<name>A0ACC3AI54_9EURO</name>
<gene>
    <name evidence="1" type="ORF">H2198_001176</name>
</gene>
<dbReference type="EMBL" id="JAPDRQ010000013">
    <property type="protein sequence ID" value="KAJ9662728.1"/>
    <property type="molecule type" value="Genomic_DNA"/>
</dbReference>
<accession>A0ACC3AI54</accession>
<proteinExistence type="predicted"/>
<organism evidence="1 2">
    <name type="scientific">Neophaeococcomyces mojaviensis</name>
    <dbReference type="NCBI Taxonomy" id="3383035"/>
    <lineage>
        <taxon>Eukaryota</taxon>
        <taxon>Fungi</taxon>
        <taxon>Dikarya</taxon>
        <taxon>Ascomycota</taxon>
        <taxon>Pezizomycotina</taxon>
        <taxon>Eurotiomycetes</taxon>
        <taxon>Chaetothyriomycetidae</taxon>
        <taxon>Chaetothyriales</taxon>
        <taxon>Chaetothyriales incertae sedis</taxon>
        <taxon>Neophaeococcomyces</taxon>
    </lineage>
</organism>
<evidence type="ECO:0000313" key="2">
    <source>
        <dbReference type="Proteomes" id="UP001172386"/>
    </source>
</evidence>
<reference evidence="1" key="1">
    <citation type="submission" date="2022-10" db="EMBL/GenBank/DDBJ databases">
        <title>Culturing micro-colonial fungi from biological soil crusts in the Mojave desert and describing Neophaeococcomyces mojavensis, and introducing the new genera and species Taxawa tesnikishii.</title>
        <authorList>
            <person name="Kurbessoian T."/>
            <person name="Stajich J.E."/>
        </authorList>
    </citation>
    <scope>NUCLEOTIDE SEQUENCE</scope>
    <source>
        <strain evidence="1">JES_112</strain>
    </source>
</reference>